<dbReference type="InterPro" id="IPR002877">
    <property type="entry name" value="RNA_MeTrfase_FtsJ_dom"/>
</dbReference>
<dbReference type="CDD" id="cd00165">
    <property type="entry name" value="S4"/>
    <property type="match status" value="1"/>
</dbReference>
<comment type="similarity">
    <text evidence="2">Belongs to the TlyA family.</text>
</comment>
<dbReference type="PIRSF" id="PIRSF005578">
    <property type="entry name" value="TlyA"/>
    <property type="match status" value="1"/>
</dbReference>
<protein>
    <submittedName>
        <fullName evidence="5">Hemolysin</fullName>
    </submittedName>
</protein>
<organism evidence="5 6">
    <name type="scientific">Thermus scotoductus</name>
    <dbReference type="NCBI Taxonomy" id="37636"/>
    <lineage>
        <taxon>Bacteria</taxon>
        <taxon>Thermotogati</taxon>
        <taxon>Deinococcota</taxon>
        <taxon>Deinococci</taxon>
        <taxon>Thermales</taxon>
        <taxon>Thermaceae</taxon>
        <taxon>Thermus</taxon>
    </lineage>
</organism>
<reference evidence="5 6" key="1">
    <citation type="submission" date="2015-09" db="EMBL/GenBank/DDBJ databases">
        <title>Draft genome sequence of Thermus scotoductus strain K1 isolated from a geothermal spring in Nagorno-Karabakh, Armenia.</title>
        <authorList>
            <person name="Saghatelyan A."/>
            <person name="Poghosyan L."/>
            <person name="Panosyan H."/>
            <person name="Birkeland N.-K."/>
        </authorList>
    </citation>
    <scope>NUCLEOTIDE SEQUENCE [LARGE SCALE GENOMIC DNA]</scope>
    <source>
        <strain evidence="5 6">K1</strain>
    </source>
</reference>
<dbReference type="SMART" id="SM00363">
    <property type="entry name" value="S4"/>
    <property type="match status" value="1"/>
</dbReference>
<dbReference type="AlphaFoldDB" id="A0A0N1KQD0"/>
<evidence type="ECO:0000256" key="1">
    <source>
        <dbReference type="ARBA" id="ARBA00022884"/>
    </source>
</evidence>
<dbReference type="SUPFAM" id="SSF53335">
    <property type="entry name" value="S-adenosyl-L-methionine-dependent methyltransferases"/>
    <property type="match status" value="1"/>
</dbReference>
<feature type="domain" description="RNA-binding S4" evidence="4">
    <location>
        <begin position="1"/>
        <end position="65"/>
    </location>
</feature>
<evidence type="ECO:0000313" key="5">
    <source>
        <dbReference type="EMBL" id="KPD30687.1"/>
    </source>
</evidence>
<evidence type="ECO:0000259" key="4">
    <source>
        <dbReference type="SMART" id="SM00363"/>
    </source>
</evidence>
<accession>A0A0N1KQD0</accession>
<dbReference type="PATRIC" id="fig|37636.3.peg.438"/>
<dbReference type="InterPro" id="IPR029063">
    <property type="entry name" value="SAM-dependent_MTases_sf"/>
</dbReference>
<dbReference type="InterPro" id="IPR004538">
    <property type="entry name" value="Hemolysin_A/TlyA"/>
</dbReference>
<proteinExistence type="inferred from homology"/>
<dbReference type="Gene3D" id="3.40.50.150">
    <property type="entry name" value="Vaccinia Virus protein VP39"/>
    <property type="match status" value="1"/>
</dbReference>
<dbReference type="PANTHER" id="PTHR32319">
    <property type="entry name" value="BACTERIAL HEMOLYSIN-LIKE PROTEIN"/>
    <property type="match status" value="1"/>
</dbReference>
<sequence length="244" mass="26853">MRLDRYLVERGLAESREKAQRLIQSGQVKVAGQVVTKPAHRVPDGARVELLSPERYVSRGAYKLLGALEAFAVKVEGKVAADLGASTGGFTQVLMERGVQRVYAVDVGKGQLHPRLKGDPRVVSLEEQDVRTLALPEPVDLVVMDVSFISSTLLLPKVREILKPGGEALILVKPQFELGPGVHKGVVRDEALRQKALARVRKKALELGFQVLGETESPLPGKEGNREFWLWLGFILEEDRGLKP</sequence>
<gene>
    <name evidence="5" type="ORF">AN926_06855</name>
</gene>
<dbReference type="GO" id="GO:0008168">
    <property type="term" value="F:methyltransferase activity"/>
    <property type="evidence" value="ECO:0007669"/>
    <property type="project" value="InterPro"/>
</dbReference>
<evidence type="ECO:0000256" key="2">
    <source>
        <dbReference type="ARBA" id="ARBA00029460"/>
    </source>
</evidence>
<keyword evidence="1 3" id="KW-0694">RNA-binding</keyword>
<dbReference type="Gene3D" id="3.10.290.10">
    <property type="entry name" value="RNA-binding S4 domain"/>
    <property type="match status" value="1"/>
</dbReference>
<dbReference type="Pfam" id="PF01728">
    <property type="entry name" value="FtsJ"/>
    <property type="match status" value="1"/>
</dbReference>
<dbReference type="Proteomes" id="UP000053099">
    <property type="component" value="Unassembled WGS sequence"/>
</dbReference>
<dbReference type="GO" id="GO:0032259">
    <property type="term" value="P:methylation"/>
    <property type="evidence" value="ECO:0007669"/>
    <property type="project" value="InterPro"/>
</dbReference>
<dbReference type="InterPro" id="IPR002942">
    <property type="entry name" value="S4_RNA-bd"/>
</dbReference>
<dbReference type="GO" id="GO:0003723">
    <property type="term" value="F:RNA binding"/>
    <property type="evidence" value="ECO:0007669"/>
    <property type="project" value="UniProtKB-KW"/>
</dbReference>
<comment type="caution">
    <text evidence="5">The sequence shown here is derived from an EMBL/GenBank/DDBJ whole genome shotgun (WGS) entry which is preliminary data.</text>
</comment>
<dbReference type="PANTHER" id="PTHR32319:SF0">
    <property type="entry name" value="BACTERIAL HEMOLYSIN-LIKE PROTEIN"/>
    <property type="match status" value="1"/>
</dbReference>
<dbReference type="InterPro" id="IPR036986">
    <property type="entry name" value="S4_RNA-bd_sf"/>
</dbReference>
<dbReference type="PROSITE" id="PS50889">
    <property type="entry name" value="S4"/>
    <property type="match status" value="1"/>
</dbReference>
<dbReference type="EMBL" id="LJJR01000017">
    <property type="protein sequence ID" value="KPD30687.1"/>
    <property type="molecule type" value="Genomic_DNA"/>
</dbReference>
<dbReference type="Pfam" id="PF01479">
    <property type="entry name" value="S4"/>
    <property type="match status" value="1"/>
</dbReference>
<evidence type="ECO:0000313" key="6">
    <source>
        <dbReference type="Proteomes" id="UP000053099"/>
    </source>
</evidence>
<evidence type="ECO:0000256" key="3">
    <source>
        <dbReference type="PROSITE-ProRule" id="PRU00182"/>
    </source>
</evidence>
<dbReference type="InterPro" id="IPR047048">
    <property type="entry name" value="TlyA"/>
</dbReference>
<dbReference type="SUPFAM" id="SSF55174">
    <property type="entry name" value="Alpha-L RNA-binding motif"/>
    <property type="match status" value="1"/>
</dbReference>
<dbReference type="NCBIfam" id="TIGR00478">
    <property type="entry name" value="tly"/>
    <property type="match status" value="1"/>
</dbReference>
<name>A0A0N1KQD0_THESC</name>